<keyword evidence="4" id="KW-0863">Zinc-finger</keyword>
<gene>
    <name evidence="8" type="ORF">orf00163</name>
</gene>
<keyword evidence="8" id="KW-0547">Nucleotide-binding</keyword>
<protein>
    <submittedName>
        <fullName evidence="8">NTPase/helicase</fullName>
    </submittedName>
</protein>
<organism evidence="8">
    <name type="scientific">Ostreococcus mediterraneus virus 2</name>
    <dbReference type="NCBI Taxonomy" id="2726183"/>
    <lineage>
        <taxon>Viruses</taxon>
        <taxon>Varidnaviria</taxon>
        <taxon>Bamfordvirae</taxon>
        <taxon>Nucleocytoviricota</taxon>
        <taxon>Megaviricetes</taxon>
        <taxon>Algavirales</taxon>
        <taxon>Phycodnaviridae</taxon>
        <taxon>Prasinovirus</taxon>
    </lineage>
</organism>
<evidence type="ECO:0000313" key="8">
    <source>
        <dbReference type="EMBL" id="QIZ31163.1"/>
    </source>
</evidence>
<evidence type="ECO:0000256" key="5">
    <source>
        <dbReference type="ARBA" id="ARBA00022786"/>
    </source>
</evidence>
<dbReference type="GO" id="GO:0004842">
    <property type="term" value="F:ubiquitin-protein transferase activity"/>
    <property type="evidence" value="ECO:0007669"/>
    <property type="project" value="InterPro"/>
</dbReference>
<dbReference type="GO" id="GO:0016567">
    <property type="term" value="P:protein ubiquitination"/>
    <property type="evidence" value="ECO:0007669"/>
    <property type="project" value="InterPro"/>
</dbReference>
<keyword evidence="6" id="KW-0862">Zinc</keyword>
<dbReference type="InterPro" id="IPR044066">
    <property type="entry name" value="TRIAD_supradom"/>
</dbReference>
<evidence type="ECO:0000256" key="2">
    <source>
        <dbReference type="ARBA" id="ARBA00022723"/>
    </source>
</evidence>
<dbReference type="Gene3D" id="1.20.120.1750">
    <property type="match status" value="1"/>
</dbReference>
<keyword evidence="5" id="KW-0833">Ubl conjugation pathway</keyword>
<evidence type="ECO:0000256" key="1">
    <source>
        <dbReference type="ARBA" id="ARBA00022679"/>
    </source>
</evidence>
<keyword evidence="2" id="KW-0479">Metal-binding</keyword>
<keyword evidence="8" id="KW-0378">Hydrolase</keyword>
<evidence type="ECO:0000256" key="3">
    <source>
        <dbReference type="ARBA" id="ARBA00022737"/>
    </source>
</evidence>
<dbReference type="InterPro" id="IPR031127">
    <property type="entry name" value="E3_UB_ligase_RBR"/>
</dbReference>
<dbReference type="SUPFAM" id="SSF57850">
    <property type="entry name" value="RING/U-box"/>
    <property type="match status" value="1"/>
</dbReference>
<feature type="domain" description="RING-type" evidence="7">
    <location>
        <begin position="1"/>
        <end position="278"/>
    </location>
</feature>
<dbReference type="PROSITE" id="PS51873">
    <property type="entry name" value="TRIAD"/>
    <property type="match status" value="1"/>
</dbReference>
<dbReference type="PANTHER" id="PTHR11685">
    <property type="entry name" value="RBR FAMILY RING FINGER AND IBR DOMAIN-CONTAINING"/>
    <property type="match status" value="1"/>
</dbReference>
<keyword evidence="8" id="KW-0067">ATP-binding</keyword>
<dbReference type="GO" id="GO:0004386">
    <property type="term" value="F:helicase activity"/>
    <property type="evidence" value="ECO:0007669"/>
    <property type="project" value="UniProtKB-KW"/>
</dbReference>
<accession>A0A6H1QUU4</accession>
<dbReference type="EMBL" id="MN688676">
    <property type="protein sequence ID" value="QIZ31163.1"/>
    <property type="molecule type" value="Genomic_DNA"/>
</dbReference>
<keyword evidence="3" id="KW-0677">Repeat</keyword>
<keyword evidence="8" id="KW-0347">Helicase</keyword>
<evidence type="ECO:0000259" key="7">
    <source>
        <dbReference type="PROSITE" id="PS51873"/>
    </source>
</evidence>
<keyword evidence="1" id="KW-0808">Transferase</keyword>
<evidence type="ECO:0000256" key="4">
    <source>
        <dbReference type="ARBA" id="ARBA00022771"/>
    </source>
</evidence>
<reference evidence="8" key="1">
    <citation type="journal article" date="2020" name="Sci. Adv.">
        <title>Virus-host coexistence in phytoplankton through the genomic lens.</title>
        <authorList>
            <person name="Yau S."/>
            <person name="Krasovec M."/>
            <person name="Benites L.F."/>
            <person name="Rombauts S."/>
            <person name="Groussin M."/>
            <person name="Vancaester E."/>
            <person name="Aury J.M."/>
            <person name="Derelle E."/>
            <person name="Desdevises Y."/>
            <person name="Escande M.L."/>
            <person name="Grimsley N."/>
            <person name="Guy J."/>
            <person name="Moreau H."/>
            <person name="Sanchez-Brosseau S."/>
            <person name="van de Peer Y."/>
            <person name="Vandepoele K."/>
            <person name="Gourbiere S."/>
            <person name="Piganeau G."/>
        </authorList>
    </citation>
    <scope>NUCLEOTIDE SEQUENCE</scope>
    <source>
        <strain evidence="8">OmV2</strain>
    </source>
</reference>
<dbReference type="GO" id="GO:0008270">
    <property type="term" value="F:zinc ion binding"/>
    <property type="evidence" value="ECO:0007669"/>
    <property type="project" value="UniProtKB-KW"/>
</dbReference>
<evidence type="ECO:0000256" key="6">
    <source>
        <dbReference type="ARBA" id="ARBA00022833"/>
    </source>
</evidence>
<sequence length="426" mass="50270">MANCDVCCEKFNKINHKKVDCPFCDLQSCRECSQRYLLSISDDPHCMGCKNMWNREFVDTWCTRYFRNTELRRHRETILFEREKIQMPETQPEVERIRAMRKIHKIINDQRKRLIDLHNTHGIYVPITTGVPLPQDIVDLREDMEESYRELERLRHGGDLVVGEAPKKFVRKCPTEECKGFMNEDWFCGLCDGHFCEHCNEKLDEGHACDPDAVKTMELLKKDTKPCPKCGTMIQKLSGCAQMWCPDCHTAFDWRTGHVETGRIHNPHYMEFKRGRISSREHADIPCGGIPSFRELRQIEASDDILRFANVLSMLDREIIYRYGDNYDGDNQYLRVAYMLNELEEAAFKKEIQRRDKQRERFRDITNIYRMVIDTGGDLLRQYVIDQDRVDEIVDIAIKLVEYANEVIMTIQKRYNCVSPPIINLF</sequence>
<proteinExistence type="predicted"/>
<name>A0A6H1QUU4_9PHYC</name>